<protein>
    <submittedName>
        <fullName evidence="1">Uncharacterized protein</fullName>
    </submittedName>
</protein>
<evidence type="ECO:0000313" key="2">
    <source>
        <dbReference type="Proteomes" id="UP001597024"/>
    </source>
</evidence>
<accession>A0ABW3DL36</accession>
<dbReference type="EMBL" id="JBHTHX010000063">
    <property type="protein sequence ID" value="MFD0883697.1"/>
    <property type="molecule type" value="Genomic_DNA"/>
</dbReference>
<keyword evidence="2" id="KW-1185">Reference proteome</keyword>
<reference evidence="2" key="1">
    <citation type="journal article" date="2019" name="Int. J. Syst. Evol. Microbiol.">
        <title>The Global Catalogue of Microorganisms (GCM) 10K type strain sequencing project: providing services to taxonomists for standard genome sequencing and annotation.</title>
        <authorList>
            <consortium name="The Broad Institute Genomics Platform"/>
            <consortium name="The Broad Institute Genome Sequencing Center for Infectious Disease"/>
            <person name="Wu L."/>
            <person name="Ma J."/>
        </authorList>
    </citation>
    <scope>NUCLEOTIDE SEQUENCE [LARGE SCALE GENOMIC DNA]</scope>
    <source>
        <strain evidence="2">CCUG 62974</strain>
    </source>
</reference>
<dbReference type="Proteomes" id="UP001597024">
    <property type="component" value="Unassembled WGS sequence"/>
</dbReference>
<comment type="caution">
    <text evidence="1">The sequence shown here is derived from an EMBL/GenBank/DDBJ whole genome shotgun (WGS) entry which is preliminary data.</text>
</comment>
<gene>
    <name evidence="1" type="ORF">ACFQ08_03890</name>
</gene>
<evidence type="ECO:0000313" key="1">
    <source>
        <dbReference type="EMBL" id="MFD0883697.1"/>
    </source>
</evidence>
<organism evidence="1 2">
    <name type="scientific">Streptosporangium algeriense</name>
    <dbReference type="NCBI Taxonomy" id="1682748"/>
    <lineage>
        <taxon>Bacteria</taxon>
        <taxon>Bacillati</taxon>
        <taxon>Actinomycetota</taxon>
        <taxon>Actinomycetes</taxon>
        <taxon>Streptosporangiales</taxon>
        <taxon>Streptosporangiaceae</taxon>
        <taxon>Streptosporangium</taxon>
    </lineage>
</organism>
<sequence length="49" mass="5198">MELMVQCLGPWRLTAGESTLPLTGGRQVRPLVPAGPGRAVVITSRRAPT</sequence>
<name>A0ABW3DL36_9ACTN</name>
<proteinExistence type="predicted"/>